<dbReference type="InterPro" id="IPR013519">
    <property type="entry name" value="Int_alpha_beta-p"/>
</dbReference>
<dbReference type="SUPFAM" id="SSF69318">
    <property type="entry name" value="Integrin alpha N-terminal domain"/>
    <property type="match status" value="6"/>
</dbReference>
<proteinExistence type="predicted"/>
<protein>
    <submittedName>
        <fullName evidence="5">Integrin alpha</fullName>
    </submittedName>
</protein>
<dbReference type="Proteomes" id="UP000275925">
    <property type="component" value="Unassembled WGS sequence"/>
</dbReference>
<reference evidence="5 6" key="1">
    <citation type="journal article" date="2019" name="ISME J.">
        <title>Genome analyses of uncultured TG2/ZB3 bacteria in 'Margulisbacteria' specifically attached to ectosymbiotic spirochetes of protists in the termite gut.</title>
        <authorList>
            <person name="Utami Y.D."/>
            <person name="Kuwahara H."/>
            <person name="Igai K."/>
            <person name="Murakami T."/>
            <person name="Sugaya K."/>
            <person name="Morikawa T."/>
            <person name="Nagura Y."/>
            <person name="Yuki M."/>
            <person name="Deevong P."/>
            <person name="Inoue T."/>
            <person name="Kihara K."/>
            <person name="Lo N."/>
            <person name="Yamada A."/>
            <person name="Ohkuma M."/>
            <person name="Hongoh Y."/>
        </authorList>
    </citation>
    <scope>NUCLEOTIDE SEQUENCE [LARGE SCALE GENOMIC DNA]</scope>
    <source>
        <strain evidence="5">NkOx7-02</strain>
    </source>
</reference>
<keyword evidence="2" id="KW-0677">Repeat</keyword>
<dbReference type="Gene3D" id="2.130.10.130">
    <property type="entry name" value="Integrin alpha, N-terminal"/>
    <property type="match status" value="10"/>
</dbReference>
<sequence>MVGVLQAAGTYLESAASYYDIVAPKQPTQSNVLSIRRQIFSGAVPRGNYGTVGDKKLYYPTFSDYMSSDSSTKYIIYENNNYKAGTNYKSRYSEQVYELSYRNGSLLEKNNLLPGFAATIRDESGTIIESGSIYDLYPGNTNLLNGDNVSIRFKVMAIRDGTNWKSPYLSLGDGFSVTIMTGTETITYTVDSNLKLKSDKISSYWNPLDLVNTNENLAYGFTFTSKQEIPVGNKVNVVIDAKYANSDARESRSFTFQVEGVPFLTRLVSENAAPGDDNKLQSVSNKNQLYGWSAAGGSDINGDGFPDLVVTDPYYLYGDKTVASGRAYVYFGGPDKVLDKTKELPAPDIIIDNPSQNSTSPTSREFAYKVKLGDINGDGYADIILGQPSYSNDEAHLNKGRLLIYYGGAQLKDGNLMMNVYSKSDINQGILTMVTPSIILQNNYSKTTNGNPAIDPLFGAVFDVGDLNGDGCADIAAKVGNNDDQKMNQVCLISGKSLSTGTNPKLSRDCREIELEKYYIIGDNPLPAYALSDVAIVSDFNRDGYNDLAISYPENSDTTVSYPRVLVFFSKPAKVDDGPIRGYSSAAPDVILEDRSNSRGYFGISVAGAGDINGDRYGDIIVGRMTNDDTPGKALIFLGRGGLTKGQKISYDGNEPSNSYPGIIAINEPREIWNSRNLSAQVTQFGLKVAGVGDLDNDGYDDMMVGAPFSGDSQVGAVYFIMGNGSLPPDSLIGEDNLKTYVLTGHETYAHYGKEIVPIGDFAQNGHNAVLITAPGYHGNASFLGYHSSDSFRNPVSVHNLDIFSSAYSVDNSRPQALFRQMNPWPDTVAWDNLADPLKVVIFDKGQSGLEFNTLSIDFVEHDDNTRTIPGGSVLQSKMELMNSSDKSVLGSLFKLNSFWAAEGNPSEGMENYSDLNAYYASKFNERIEDKDKYADKTLNIYEKNPRFIGMDFTQTGSTILQAGNDYVLRLRFSDRGDGTIFSGSDANRQTTLTLNIVAKEELLTTFVNTTPSDNSPIPPGSYTKILDLNGDGFPEFIRGDAYDGEGKIYLYWGTGQQTFDGKNSTIISTGVSLTGASNISARIKHSSDGLKNTLFILAETDLFYLMGSKDLRNTTNIVLNSNNDDNCLRGFLSDTSGSGQFLGGGKLWVLKSNKPDVGDRVVVSDRDNKYFKFVMGDSAVNDMSDVIVPPATAKITAISAGNVLRGKTHQQLILGSPETEEVFIYDSDKVTMYSSGSEVAYSEAPDITLTNTKLPGARFGSALAAGYFDSELGQDGNPLNNDSSTGRLQNLAIGAPGAKINGNDTAGTGLVIVFKGDDDLPTGKIDIFDDLVDPNKYYLLYGEQAGSKFGSSLVSVKYYGSPAHLSRWDGDTKDIFWDDADDLVISAPGFKIDGISRGKIYIHRGEDNNFPLKATSGYVNRNVTGLGESLANAGDVFGYQSDMIAVAAGNNIFLIQSGRIMDTTPPLLETFDPADRSYEVPTTQSISFTVSDVSGINNSRLDIIRVFSDRAPEVIVAAGVVQDPGRYVLSSTPSNNLAKRVTYTLKLDDKVSWKEGELVRLNIKVGDGRMRYVNEGGRSVYAASPLYTSFDLGFITKFPENTDITEKEIIGKNTNSYFGSAVAYAGDVNKDGFADFIVGEYGAGEYGWMSGKAYLFLGSNDLTKMAEPAAEFSLNLGSTSSGSLVNLSSNKFGWRVAAAGDMNGDGYDDVAIVAQNASIDGGEAFILFGNPDPRMLDPTRTNKSMLWDDRSRIRSSSVEAVAWDNNYINFRAMSIKAAQLGDGLGTGIYGGGDLNGDGYDDLVIGAPYYDDGTATDTGRVYVIFGKADLQDIYARNSYKYSSVKDVYTGPLKLEATAAGVKIEEYDLTSGAPYDAKYFDQRPVGMIPNTNRGTYDLFGYTVLTNLNLNGDAAQVIKYNGMVETTINIPLSEILITALGYNDSKGKVYIYTGKGVGQYGVNKTPVSLEGEHEGDKFGFSLASVGDISADNNLGTNPSSGQAWTAGNEPLVGQDFLVGAPGSKGSPKDLTAQPDVGAVYLYLTKPKHVDDFDISSEPALTIYGQHSGDQFGYAVSNVGNINNDNYGNNDFAIGAPFFDNGQTANTGRVYIYGTNLSNANEFLGNAHAKYEVILSEYPEQIATGKRAYEFFGAAISYLGDIDSDYSPEYIVGAPGYFSGSPADNNGFGASIIGNIGRVYLYTNPDKTPPLVYEPMANIYIKPYPGDKLAELATPQKRNKDVTINNSDGSESVTRQVEEYLVYNRPITFRVYDERAVKLDSVLAEVEVEYYDFLLDKSKTETKKYTFTPSLTGVRYSTYVNRKNVDYFLNLANSYYHNATYNVRIYASDVYPNNMEYYYGHPSANLHDGYWWYYDKWGSGTKTIGGQLYATSLPEEYIVTLSLS</sequence>
<evidence type="ECO:0000313" key="6">
    <source>
        <dbReference type="Proteomes" id="UP000275925"/>
    </source>
</evidence>
<evidence type="ECO:0000313" key="5">
    <source>
        <dbReference type="EMBL" id="GBR76845.1"/>
    </source>
</evidence>
<dbReference type="GO" id="GO:0007229">
    <property type="term" value="P:integrin-mediated signaling pathway"/>
    <property type="evidence" value="ECO:0007669"/>
    <property type="project" value="UniProtKB-KW"/>
</dbReference>
<gene>
    <name evidence="5" type="ORF">NO2_1333</name>
</gene>
<dbReference type="PROSITE" id="PS51470">
    <property type="entry name" value="FG_GAP"/>
    <property type="match status" value="8"/>
</dbReference>
<keyword evidence="6" id="KW-1185">Reference proteome</keyword>
<dbReference type="InterPro" id="IPR013517">
    <property type="entry name" value="FG-GAP"/>
</dbReference>
<dbReference type="GO" id="GO:0008305">
    <property type="term" value="C:integrin complex"/>
    <property type="evidence" value="ECO:0007669"/>
    <property type="project" value="InterPro"/>
</dbReference>
<dbReference type="GO" id="GO:0016787">
    <property type="term" value="F:hydrolase activity"/>
    <property type="evidence" value="ECO:0007669"/>
    <property type="project" value="UniProtKB-KW"/>
</dbReference>
<name>A0A388TIR8_9BACT</name>
<dbReference type="GO" id="GO:0007155">
    <property type="term" value="P:cell adhesion"/>
    <property type="evidence" value="ECO:0007669"/>
    <property type="project" value="InterPro"/>
</dbReference>
<dbReference type="PANTHER" id="PTHR23221:SF7">
    <property type="entry name" value="PHOSPHATIDYLINOSITOL-GLYCAN-SPECIFIC PHOSPHOLIPASE D"/>
    <property type="match status" value="1"/>
</dbReference>
<keyword evidence="1" id="KW-0732">Signal</keyword>
<dbReference type="EMBL" id="BGZO01000055">
    <property type="protein sequence ID" value="GBR76845.1"/>
    <property type="molecule type" value="Genomic_DNA"/>
</dbReference>
<dbReference type="Pfam" id="PF01839">
    <property type="entry name" value="FG-GAP"/>
    <property type="match status" value="5"/>
</dbReference>
<dbReference type="InterPro" id="IPR028994">
    <property type="entry name" value="Integrin_alpha_N"/>
</dbReference>
<evidence type="ECO:0000256" key="2">
    <source>
        <dbReference type="ARBA" id="ARBA00022737"/>
    </source>
</evidence>
<dbReference type="InterPro" id="IPR000413">
    <property type="entry name" value="Integrin_alpha"/>
</dbReference>
<dbReference type="SMART" id="SM00191">
    <property type="entry name" value="Int_alpha"/>
    <property type="match status" value="14"/>
</dbReference>
<dbReference type="PRINTS" id="PR01185">
    <property type="entry name" value="INTEGRINA"/>
</dbReference>
<keyword evidence="4" id="KW-0325">Glycoprotein</keyword>
<keyword evidence="3" id="KW-0378">Hydrolase</keyword>
<evidence type="ECO:0000256" key="1">
    <source>
        <dbReference type="ARBA" id="ARBA00022729"/>
    </source>
</evidence>
<comment type="caution">
    <text evidence="5">The sequence shown here is derived from an EMBL/GenBank/DDBJ whole genome shotgun (WGS) entry which is preliminary data.</text>
</comment>
<keyword evidence="5" id="KW-0401">Integrin</keyword>
<evidence type="ECO:0000256" key="4">
    <source>
        <dbReference type="ARBA" id="ARBA00023180"/>
    </source>
</evidence>
<dbReference type="PANTHER" id="PTHR23221">
    <property type="entry name" value="GLYCOSYLPHOSPHATIDYLINOSITOL PHOSPHOLIPASE D"/>
    <property type="match status" value="1"/>
</dbReference>
<organism evidence="5 6">
    <name type="scientific">Candidatus Termititenax persephonae</name>
    <dbReference type="NCBI Taxonomy" id="2218525"/>
    <lineage>
        <taxon>Bacteria</taxon>
        <taxon>Bacillati</taxon>
        <taxon>Candidatus Margulisiibacteriota</taxon>
        <taxon>Candidatus Termititenacia</taxon>
        <taxon>Candidatus Termititenacales</taxon>
        <taxon>Candidatus Termititenacaceae</taxon>
        <taxon>Candidatus Termititenax</taxon>
    </lineage>
</organism>
<accession>A0A388TIR8</accession>
<evidence type="ECO:0000256" key="3">
    <source>
        <dbReference type="ARBA" id="ARBA00022801"/>
    </source>
</evidence>